<dbReference type="PROSITE" id="PS50186">
    <property type="entry name" value="DEP"/>
    <property type="match status" value="1"/>
</dbReference>
<dbReference type="PANTHER" id="PTHR46361:SF1">
    <property type="entry name" value="F26K24.21 PROTEIN"/>
    <property type="match status" value="1"/>
</dbReference>
<dbReference type="InterPro" id="IPR036249">
    <property type="entry name" value="Thioredoxin-like_sf"/>
</dbReference>
<feature type="region of interest" description="Disordered" evidence="1">
    <location>
        <begin position="129"/>
        <end position="158"/>
    </location>
</feature>
<accession>A0A175YGG2</accession>
<proteinExistence type="predicted"/>
<evidence type="ECO:0000313" key="4">
    <source>
        <dbReference type="EMBL" id="WOH15679.1"/>
    </source>
</evidence>
<reference evidence="3" key="1">
    <citation type="journal article" date="2016" name="Nat. Genet.">
        <title>A high-quality carrot genome assembly provides new insights into carotenoid accumulation and asterid genome evolution.</title>
        <authorList>
            <person name="Iorizzo M."/>
            <person name="Ellison S."/>
            <person name="Senalik D."/>
            <person name="Zeng P."/>
            <person name="Satapoomin P."/>
            <person name="Huang J."/>
            <person name="Bowman M."/>
            <person name="Iovene M."/>
            <person name="Sanseverino W."/>
            <person name="Cavagnaro P."/>
            <person name="Yildiz M."/>
            <person name="Macko-Podgorni A."/>
            <person name="Moranska E."/>
            <person name="Grzebelus E."/>
            <person name="Grzebelus D."/>
            <person name="Ashrafi H."/>
            <person name="Zheng Z."/>
            <person name="Cheng S."/>
            <person name="Spooner D."/>
            <person name="Van Deynze A."/>
            <person name="Simon P."/>
        </authorList>
    </citation>
    <scope>NUCLEOTIDE SEQUENCE [LARGE SCALE GENOMIC DNA]</scope>
    <source>
        <tissue evidence="3">Leaf</tissue>
    </source>
</reference>
<dbReference type="InterPro" id="IPR002109">
    <property type="entry name" value="Glutaredoxin"/>
</dbReference>
<reference evidence="4" key="2">
    <citation type="submission" date="2022-03" db="EMBL/GenBank/DDBJ databases">
        <title>Draft title - Genomic analysis of global carrot germplasm unveils the trajectory of domestication and the origin of high carotenoid orange carrot.</title>
        <authorList>
            <person name="Iorizzo M."/>
            <person name="Ellison S."/>
            <person name="Senalik D."/>
            <person name="Macko-Podgorni A."/>
            <person name="Grzebelus D."/>
            <person name="Bostan H."/>
            <person name="Rolling W."/>
            <person name="Curaba J."/>
            <person name="Simon P."/>
        </authorList>
    </citation>
    <scope>NUCLEOTIDE SEQUENCE</scope>
    <source>
        <tissue evidence="4">Leaf</tissue>
    </source>
</reference>
<dbReference type="CDD" id="cd04371">
    <property type="entry name" value="DEP"/>
    <property type="match status" value="1"/>
</dbReference>
<organism evidence="3">
    <name type="scientific">Daucus carota subsp. sativus</name>
    <name type="common">Carrot</name>
    <dbReference type="NCBI Taxonomy" id="79200"/>
    <lineage>
        <taxon>Eukaryota</taxon>
        <taxon>Viridiplantae</taxon>
        <taxon>Streptophyta</taxon>
        <taxon>Embryophyta</taxon>
        <taxon>Tracheophyta</taxon>
        <taxon>Spermatophyta</taxon>
        <taxon>Magnoliopsida</taxon>
        <taxon>eudicotyledons</taxon>
        <taxon>Gunneridae</taxon>
        <taxon>Pentapetalae</taxon>
        <taxon>asterids</taxon>
        <taxon>campanulids</taxon>
        <taxon>Apiales</taxon>
        <taxon>Apiaceae</taxon>
        <taxon>Apioideae</taxon>
        <taxon>Scandiceae</taxon>
        <taxon>Daucinae</taxon>
        <taxon>Daucus</taxon>
        <taxon>Daucus sect. Daucus</taxon>
    </lineage>
</organism>
<dbReference type="Pfam" id="PF04784">
    <property type="entry name" value="DUF547"/>
    <property type="match status" value="1"/>
</dbReference>
<dbReference type="OrthoDB" id="418495at2759"/>
<dbReference type="CDD" id="cd03027">
    <property type="entry name" value="GRX_DEP"/>
    <property type="match status" value="1"/>
</dbReference>
<evidence type="ECO:0000313" key="5">
    <source>
        <dbReference type="Proteomes" id="UP000077755"/>
    </source>
</evidence>
<dbReference type="Gene3D" id="3.40.30.10">
    <property type="entry name" value="Glutaredoxin"/>
    <property type="match status" value="1"/>
</dbReference>
<dbReference type="Pfam" id="PF00462">
    <property type="entry name" value="Glutaredoxin"/>
    <property type="match status" value="1"/>
</dbReference>
<gene>
    <name evidence="3" type="ORF">DCAR_030333</name>
    <name evidence="4" type="ORF">DCAR_0935222</name>
</gene>
<dbReference type="InterPro" id="IPR036390">
    <property type="entry name" value="WH_DNA-bd_sf"/>
</dbReference>
<name>A0A175YGG2_DAUCS</name>
<dbReference type="STRING" id="79200.A0A175YGG2"/>
<dbReference type="PROSITE" id="PS51354">
    <property type="entry name" value="GLUTAREDOXIN_2"/>
    <property type="match status" value="1"/>
</dbReference>
<dbReference type="EMBL" id="CP093351">
    <property type="protein sequence ID" value="WOH15679.1"/>
    <property type="molecule type" value="Genomic_DNA"/>
</dbReference>
<dbReference type="InterPro" id="IPR000591">
    <property type="entry name" value="DEP_dom"/>
</dbReference>
<dbReference type="KEGG" id="dcr:108200246"/>
<dbReference type="Gramene" id="KZM82764">
    <property type="protein sequence ID" value="KZM82764"/>
    <property type="gene ID" value="DCAR_030333"/>
</dbReference>
<dbReference type="OMA" id="NMLKWII"/>
<protein>
    <recommendedName>
        <fullName evidence="2">DEP domain-containing protein</fullName>
    </recommendedName>
</protein>
<dbReference type="AlphaFoldDB" id="A0A175YGG2"/>
<dbReference type="SUPFAM" id="SSF46785">
    <property type="entry name" value="Winged helix' DNA-binding domain"/>
    <property type="match status" value="1"/>
</dbReference>
<dbReference type="InterPro" id="IPR036388">
    <property type="entry name" value="WH-like_DNA-bd_sf"/>
</dbReference>
<dbReference type="SMART" id="SM00049">
    <property type="entry name" value="DEP"/>
    <property type="match status" value="1"/>
</dbReference>
<dbReference type="GO" id="GO:0035556">
    <property type="term" value="P:intracellular signal transduction"/>
    <property type="evidence" value="ECO:0007669"/>
    <property type="project" value="InterPro"/>
</dbReference>
<dbReference type="Pfam" id="PF00610">
    <property type="entry name" value="DEP"/>
    <property type="match status" value="1"/>
</dbReference>
<dbReference type="InterPro" id="IPR006869">
    <property type="entry name" value="DUF547"/>
</dbReference>
<evidence type="ECO:0000313" key="3">
    <source>
        <dbReference type="EMBL" id="KZM82764.1"/>
    </source>
</evidence>
<feature type="domain" description="DEP" evidence="2">
    <location>
        <begin position="354"/>
        <end position="428"/>
    </location>
</feature>
<dbReference type="Proteomes" id="UP000077755">
    <property type="component" value="Chromosome 9"/>
</dbReference>
<feature type="region of interest" description="Disordered" evidence="1">
    <location>
        <begin position="66"/>
        <end position="85"/>
    </location>
</feature>
<dbReference type="SUPFAM" id="SSF52833">
    <property type="entry name" value="Thioredoxin-like"/>
    <property type="match status" value="1"/>
</dbReference>
<evidence type="ECO:0000256" key="1">
    <source>
        <dbReference type="SAM" id="MobiDB-lite"/>
    </source>
</evidence>
<evidence type="ECO:0000259" key="2">
    <source>
        <dbReference type="PROSITE" id="PS50186"/>
    </source>
</evidence>
<dbReference type="EMBL" id="LNRQ01000009">
    <property type="protein sequence ID" value="KZM82764.1"/>
    <property type="molecule type" value="Genomic_DNA"/>
</dbReference>
<dbReference type="PANTHER" id="PTHR46361">
    <property type="entry name" value="ELECTRON CARRIER/ PROTEIN DISULFIDE OXIDOREDUCTASE"/>
    <property type="match status" value="1"/>
</dbReference>
<sequence length="703" mass="79521">MTLVKLSDGGAVSSATALQTCRDSKIVPVEDDLLARSINPESGIKICGGDETESIERRFYEEEDFSGNIYDQVGGSSDEDDSGDDFREKIDEKVSLSSAEDLDEGFSMNEKNVNDGKKINGEFEVLITPNPQLPRPEAPPGLTMSEPESSPGDVSGESETSWKYFLEKSSSLSSAITKRLYSYNSSSDGDEHVDGDSDKNLGLTKVTEFLSGVKLVVNSKSNDEDDERVKATGFRGRISFFSKSNCRDCTAVRSFFREKNLRYVEINIDVFPRRVKELIERTGSSSVPQIFFNEKLLGGLVALNSLRNSGMLEEKLKELLSEKCPDTAPEVPLYGIDDPEEDRMDEMVGVVRVLRQKMFIQDRVMKLKMVRNCFCGAEMVNEILKLYAGLDRLEAVEIGKQLAQKHFIHHVFGENEFEDGNHYYRFLEHEPFISRCFNYHGSVNDCEPKTAVLISQRLTKLMFAILESYSSDDRQHLNYAAISTSEEFRRYVILVKDLQRIDLFSLSAEERIAFFLNLYNAMVIHAVIKVGHPLGMVDRRSFNNDFLYVIGGQPYSLAEIKHGILRSNRRAPYSLVKSFGAGDKRLALTLPKVNPSIHFGLCDGTRSSPVVRFFTPQGVDSQLRYATREFFQRNGIEVDLEKRTVNLTRIITWFNVDFGQEKEILQWLMTYLDATKAGLLSHLLEDGGPVNIVYQDYDWSLNS</sequence>
<dbReference type="Gene3D" id="1.10.10.10">
    <property type="entry name" value="Winged helix-like DNA-binding domain superfamily/Winged helix DNA-binding domain"/>
    <property type="match status" value="1"/>
</dbReference>
<keyword evidence="5" id="KW-1185">Reference proteome</keyword>